<evidence type="ECO:0000313" key="3">
    <source>
        <dbReference type="Proteomes" id="UP000635565"/>
    </source>
</evidence>
<dbReference type="Gene3D" id="3.40.50.150">
    <property type="entry name" value="Vaccinia Virus protein VP39"/>
    <property type="match status" value="1"/>
</dbReference>
<evidence type="ECO:0000313" key="2">
    <source>
        <dbReference type="EMBL" id="GHO85869.1"/>
    </source>
</evidence>
<dbReference type="Pfam" id="PF08241">
    <property type="entry name" value="Methyltransf_11"/>
    <property type="match status" value="1"/>
</dbReference>
<evidence type="ECO:0000259" key="1">
    <source>
        <dbReference type="Pfam" id="PF08241"/>
    </source>
</evidence>
<dbReference type="GO" id="GO:0032259">
    <property type="term" value="P:methylation"/>
    <property type="evidence" value="ECO:0007669"/>
    <property type="project" value="UniProtKB-KW"/>
</dbReference>
<keyword evidence="2" id="KW-0808">Transferase</keyword>
<dbReference type="Proteomes" id="UP000635565">
    <property type="component" value="Unassembled WGS sequence"/>
</dbReference>
<sequence length="243" mass="27335">MTEVTNSDVINAYAKYPQDLIESFGDEGDLTRQHLLNPAIFSLLGDVRGKTILDAGCGQGYLCRLLARAGASVTGVEPSEAFHTYALHREQTEQLGIHYVQADLSTWTPPQTFDFVIANMVLMDIPDYEPALKNCVAALGNQGGFIFSLLHPCFEEAGSQWQEKGYVEVRDYFRERAVKQTYGYFIHRPLSTYLNSVIEAGCTLQRIIEPQLEKTIAELHHAERYWSVPGYIIIFATKFCGIE</sequence>
<accession>A0ABQ3VJL1</accession>
<dbReference type="RefSeq" id="WP_201363506.1">
    <property type="nucleotide sequence ID" value="NZ_BNJJ01000010.1"/>
</dbReference>
<proteinExistence type="predicted"/>
<comment type="caution">
    <text evidence="2">The sequence shown here is derived from an EMBL/GenBank/DDBJ whole genome shotgun (WGS) entry which is preliminary data.</text>
</comment>
<name>A0ABQ3VJL1_9CHLR</name>
<dbReference type="GO" id="GO:0008168">
    <property type="term" value="F:methyltransferase activity"/>
    <property type="evidence" value="ECO:0007669"/>
    <property type="project" value="UniProtKB-KW"/>
</dbReference>
<reference evidence="2 3" key="1">
    <citation type="journal article" date="2021" name="Int. J. Syst. Evol. Microbiol.">
        <title>Reticulibacter mediterranei gen. nov., sp. nov., within the new family Reticulibacteraceae fam. nov., and Ktedonospora formicarum gen. nov., sp. nov., Ktedonobacter robiniae sp. nov., Dictyobacter formicarum sp. nov. and Dictyobacter arantiisoli sp. nov., belonging to the class Ktedonobacteria.</title>
        <authorList>
            <person name="Yabe S."/>
            <person name="Zheng Y."/>
            <person name="Wang C.M."/>
            <person name="Sakai Y."/>
            <person name="Abe K."/>
            <person name="Yokota A."/>
            <person name="Donadio S."/>
            <person name="Cavaletti L."/>
            <person name="Monciardini P."/>
        </authorList>
    </citation>
    <scope>NUCLEOTIDE SEQUENCE [LARGE SCALE GENOMIC DNA]</scope>
    <source>
        <strain evidence="2 3">SOSP1-9</strain>
    </source>
</reference>
<keyword evidence="3" id="KW-1185">Reference proteome</keyword>
<keyword evidence="2" id="KW-0489">Methyltransferase</keyword>
<dbReference type="CDD" id="cd02440">
    <property type="entry name" value="AdoMet_MTases"/>
    <property type="match status" value="1"/>
</dbReference>
<feature type="domain" description="Methyltransferase type 11" evidence="1">
    <location>
        <begin position="53"/>
        <end position="147"/>
    </location>
</feature>
<organism evidence="2 3">
    <name type="scientific">Dictyobacter formicarum</name>
    <dbReference type="NCBI Taxonomy" id="2778368"/>
    <lineage>
        <taxon>Bacteria</taxon>
        <taxon>Bacillati</taxon>
        <taxon>Chloroflexota</taxon>
        <taxon>Ktedonobacteria</taxon>
        <taxon>Ktedonobacterales</taxon>
        <taxon>Dictyobacteraceae</taxon>
        <taxon>Dictyobacter</taxon>
    </lineage>
</organism>
<dbReference type="InterPro" id="IPR013216">
    <property type="entry name" value="Methyltransf_11"/>
</dbReference>
<dbReference type="InterPro" id="IPR029063">
    <property type="entry name" value="SAM-dependent_MTases_sf"/>
</dbReference>
<dbReference type="EMBL" id="BNJJ01000010">
    <property type="protein sequence ID" value="GHO85869.1"/>
    <property type="molecule type" value="Genomic_DNA"/>
</dbReference>
<dbReference type="PANTHER" id="PTHR43861">
    <property type="entry name" value="TRANS-ACONITATE 2-METHYLTRANSFERASE-RELATED"/>
    <property type="match status" value="1"/>
</dbReference>
<dbReference type="PANTHER" id="PTHR43861:SF1">
    <property type="entry name" value="TRANS-ACONITATE 2-METHYLTRANSFERASE"/>
    <property type="match status" value="1"/>
</dbReference>
<gene>
    <name evidence="2" type="ORF">KSZ_38750</name>
</gene>
<dbReference type="SUPFAM" id="SSF53335">
    <property type="entry name" value="S-adenosyl-L-methionine-dependent methyltransferases"/>
    <property type="match status" value="1"/>
</dbReference>
<protein>
    <submittedName>
        <fullName evidence="2">Class I SAM-dependent methyltransferase</fullName>
    </submittedName>
</protein>